<evidence type="ECO:0000259" key="8">
    <source>
        <dbReference type="PROSITE" id="PS50110"/>
    </source>
</evidence>
<dbReference type="CDD" id="cd00009">
    <property type="entry name" value="AAA"/>
    <property type="match status" value="1"/>
</dbReference>
<dbReference type="Gene3D" id="3.40.50.300">
    <property type="entry name" value="P-loop containing nucleotide triphosphate hydrolases"/>
    <property type="match status" value="1"/>
</dbReference>
<feature type="domain" description="Response regulatory" evidence="8">
    <location>
        <begin position="5"/>
        <end position="119"/>
    </location>
</feature>
<dbReference type="RefSeq" id="WP_237380478.1">
    <property type="nucleotide sequence ID" value="NZ_CP071793.1"/>
</dbReference>
<dbReference type="GO" id="GO:0003677">
    <property type="term" value="F:DNA binding"/>
    <property type="evidence" value="ECO:0007669"/>
    <property type="project" value="UniProtKB-KW"/>
</dbReference>
<keyword evidence="6" id="KW-0597">Phosphoprotein</keyword>
<dbReference type="InterPro" id="IPR025943">
    <property type="entry name" value="Sigma_54_int_dom_ATP-bd_2"/>
</dbReference>
<dbReference type="GO" id="GO:0005524">
    <property type="term" value="F:ATP binding"/>
    <property type="evidence" value="ECO:0007669"/>
    <property type="project" value="UniProtKB-KW"/>
</dbReference>
<organism evidence="9 10">
    <name type="scientific">Sulfidibacter corallicola</name>
    <dbReference type="NCBI Taxonomy" id="2818388"/>
    <lineage>
        <taxon>Bacteria</taxon>
        <taxon>Pseudomonadati</taxon>
        <taxon>Acidobacteriota</taxon>
        <taxon>Holophagae</taxon>
        <taxon>Acanthopleuribacterales</taxon>
        <taxon>Acanthopleuribacteraceae</taxon>
        <taxon>Sulfidibacter</taxon>
    </lineage>
</organism>
<dbReference type="KEGG" id="scor:J3U87_33990"/>
<dbReference type="PANTHER" id="PTHR32071">
    <property type="entry name" value="TRANSCRIPTIONAL REGULATORY PROTEIN"/>
    <property type="match status" value="1"/>
</dbReference>
<dbReference type="AlphaFoldDB" id="A0A8A4TN37"/>
<evidence type="ECO:0000256" key="5">
    <source>
        <dbReference type="ARBA" id="ARBA00023163"/>
    </source>
</evidence>
<dbReference type="Pfam" id="PF00158">
    <property type="entry name" value="Sigma54_activat"/>
    <property type="match status" value="1"/>
</dbReference>
<dbReference type="GO" id="GO:0000160">
    <property type="term" value="P:phosphorelay signal transduction system"/>
    <property type="evidence" value="ECO:0007669"/>
    <property type="project" value="InterPro"/>
</dbReference>
<dbReference type="GO" id="GO:0006355">
    <property type="term" value="P:regulation of DNA-templated transcription"/>
    <property type="evidence" value="ECO:0007669"/>
    <property type="project" value="InterPro"/>
</dbReference>
<dbReference type="Proteomes" id="UP000663929">
    <property type="component" value="Chromosome"/>
</dbReference>
<dbReference type="Pfam" id="PF00072">
    <property type="entry name" value="Response_reg"/>
    <property type="match status" value="1"/>
</dbReference>
<evidence type="ECO:0000256" key="3">
    <source>
        <dbReference type="ARBA" id="ARBA00023015"/>
    </source>
</evidence>
<evidence type="ECO:0000259" key="7">
    <source>
        <dbReference type="PROSITE" id="PS50045"/>
    </source>
</evidence>
<dbReference type="SUPFAM" id="SSF52172">
    <property type="entry name" value="CheY-like"/>
    <property type="match status" value="1"/>
</dbReference>
<proteinExistence type="predicted"/>
<dbReference type="SUPFAM" id="SSF52540">
    <property type="entry name" value="P-loop containing nucleoside triphosphate hydrolases"/>
    <property type="match status" value="1"/>
</dbReference>
<dbReference type="InterPro" id="IPR058031">
    <property type="entry name" value="AAA_lid_NorR"/>
</dbReference>
<keyword evidence="3" id="KW-0805">Transcription regulation</keyword>
<dbReference type="PROSITE" id="PS00675">
    <property type="entry name" value="SIGMA54_INTERACT_1"/>
    <property type="match status" value="1"/>
</dbReference>
<gene>
    <name evidence="9" type="ORF">J3U87_33990</name>
</gene>
<protein>
    <submittedName>
        <fullName evidence="9">Sigma-54-dependent Fis family transcriptional regulator</fullName>
    </submittedName>
</protein>
<keyword evidence="10" id="KW-1185">Reference proteome</keyword>
<dbReference type="InterPro" id="IPR025944">
    <property type="entry name" value="Sigma_54_int_dom_CS"/>
</dbReference>
<evidence type="ECO:0000313" key="10">
    <source>
        <dbReference type="Proteomes" id="UP000663929"/>
    </source>
</evidence>
<dbReference type="InterPro" id="IPR002078">
    <property type="entry name" value="Sigma_54_int"/>
</dbReference>
<dbReference type="CDD" id="cd00156">
    <property type="entry name" value="REC"/>
    <property type="match status" value="1"/>
</dbReference>
<dbReference type="EMBL" id="CP071793">
    <property type="protein sequence ID" value="QTD50624.1"/>
    <property type="molecule type" value="Genomic_DNA"/>
</dbReference>
<dbReference type="PROSITE" id="PS50045">
    <property type="entry name" value="SIGMA54_INTERACT_4"/>
    <property type="match status" value="1"/>
</dbReference>
<dbReference type="InterPro" id="IPR011006">
    <property type="entry name" value="CheY-like_superfamily"/>
</dbReference>
<evidence type="ECO:0000256" key="1">
    <source>
        <dbReference type="ARBA" id="ARBA00022741"/>
    </source>
</evidence>
<dbReference type="SMART" id="SM00382">
    <property type="entry name" value="AAA"/>
    <property type="match status" value="1"/>
</dbReference>
<dbReference type="Gene3D" id="1.10.8.60">
    <property type="match status" value="1"/>
</dbReference>
<dbReference type="PROSITE" id="PS00688">
    <property type="entry name" value="SIGMA54_INTERACT_3"/>
    <property type="match status" value="1"/>
</dbReference>
<feature type="domain" description="Sigma-54 factor interaction" evidence="7">
    <location>
        <begin position="138"/>
        <end position="363"/>
    </location>
</feature>
<keyword evidence="4" id="KW-0238">DNA-binding</keyword>
<keyword evidence="2" id="KW-0067">ATP-binding</keyword>
<evidence type="ECO:0000256" key="2">
    <source>
        <dbReference type="ARBA" id="ARBA00022840"/>
    </source>
</evidence>
<dbReference type="InterPro" id="IPR003593">
    <property type="entry name" value="AAA+_ATPase"/>
</dbReference>
<sequence length="438" mass="47839">MMSPTILIVEDEDTLRQSLQRVLRREGYQVDSAATAEEGLALCRATRYHLIISDINLPGMDGIEMLARIRAMDADAIFIITTAYGALDSAIGALRAGAYDYLLKPVKHDALRRLVRTALAGTADNRSDAPTPDGFDGMIGIDGGLRHMAAELRMVARSASSNLLLLGETGTGKGFLARAIHAASARATKPFMAINCGAVPEHLIESEMFGHVKGAFTGAVSDKTGLFVAADGGTLFLDEIGDMPLAMQVKLLKVLEDGEVRPLGGTRGRKVDIRVISATNKDLTQAIAAGTFRQDLYYRINLFTMSIPPLRDRREDIPALVAHYLARHESGKTMSAEALAKLQAHGWPGNIRELQNVVERCALISQGEEIEESDLPTALRAGMNPIDAQDRGALSIEAYTKKVILEHQDRLSETELAKMLGITRKTLWEKRRKWGLLR</sequence>
<reference evidence="9" key="1">
    <citation type="submission" date="2021-03" db="EMBL/GenBank/DDBJ databases">
        <title>Acanthopleuribacteraceae sp. M133.</title>
        <authorList>
            <person name="Wang G."/>
        </authorList>
    </citation>
    <scope>NUCLEOTIDE SEQUENCE</scope>
    <source>
        <strain evidence="9">M133</strain>
    </source>
</reference>
<dbReference type="InterPro" id="IPR025662">
    <property type="entry name" value="Sigma_54_int_dom_ATP-bd_1"/>
</dbReference>
<dbReference type="FunFam" id="3.40.50.300:FF:000006">
    <property type="entry name" value="DNA-binding transcriptional regulator NtrC"/>
    <property type="match status" value="1"/>
</dbReference>
<dbReference type="Pfam" id="PF25601">
    <property type="entry name" value="AAA_lid_14"/>
    <property type="match status" value="1"/>
</dbReference>
<keyword evidence="1" id="KW-0547">Nucleotide-binding</keyword>
<dbReference type="PROSITE" id="PS00676">
    <property type="entry name" value="SIGMA54_INTERACT_2"/>
    <property type="match status" value="1"/>
</dbReference>
<evidence type="ECO:0000313" key="9">
    <source>
        <dbReference type="EMBL" id="QTD50624.1"/>
    </source>
</evidence>
<dbReference type="PANTHER" id="PTHR32071:SF57">
    <property type="entry name" value="C4-DICARBOXYLATE TRANSPORT TRANSCRIPTIONAL REGULATORY PROTEIN DCTD"/>
    <property type="match status" value="1"/>
</dbReference>
<name>A0A8A4TN37_SULCO</name>
<dbReference type="InterPro" id="IPR027417">
    <property type="entry name" value="P-loop_NTPase"/>
</dbReference>
<dbReference type="PROSITE" id="PS50110">
    <property type="entry name" value="RESPONSE_REGULATORY"/>
    <property type="match status" value="1"/>
</dbReference>
<evidence type="ECO:0000256" key="4">
    <source>
        <dbReference type="ARBA" id="ARBA00023125"/>
    </source>
</evidence>
<evidence type="ECO:0000256" key="6">
    <source>
        <dbReference type="PROSITE-ProRule" id="PRU00169"/>
    </source>
</evidence>
<feature type="modified residue" description="4-aspartylphosphate" evidence="6">
    <location>
        <position position="54"/>
    </location>
</feature>
<dbReference type="InterPro" id="IPR001789">
    <property type="entry name" value="Sig_transdc_resp-reg_receiver"/>
</dbReference>
<dbReference type="SMART" id="SM00448">
    <property type="entry name" value="REC"/>
    <property type="match status" value="1"/>
</dbReference>
<accession>A0A8A4TN37</accession>
<keyword evidence="5" id="KW-0804">Transcription</keyword>
<dbReference type="Gene3D" id="3.40.50.2300">
    <property type="match status" value="1"/>
</dbReference>